<dbReference type="Ensembl" id="ENSCSRT00000027412.1">
    <property type="protein sequence ID" value="ENSCSRP00000026314.1"/>
    <property type="gene ID" value="ENSCSRG00000019594.1"/>
</dbReference>
<dbReference type="CDD" id="cd23572">
    <property type="entry name" value="TFP_LU_ECD_PINLYP_rpt2"/>
    <property type="match status" value="1"/>
</dbReference>
<reference evidence="8" key="2">
    <citation type="submission" date="2025-09" db="UniProtKB">
        <authorList>
            <consortium name="Ensembl"/>
        </authorList>
    </citation>
    <scope>IDENTIFICATION</scope>
</reference>
<dbReference type="InterPro" id="IPR016054">
    <property type="entry name" value="LY6_UPA_recep-like"/>
</dbReference>
<evidence type="ECO:0000256" key="5">
    <source>
        <dbReference type="SAM" id="SignalP"/>
    </source>
</evidence>
<evidence type="ECO:0000313" key="8">
    <source>
        <dbReference type="Ensembl" id="ENSCSRP00000026314.1"/>
    </source>
</evidence>
<dbReference type="PROSITE" id="PS51257">
    <property type="entry name" value="PROKAR_LIPOPROTEIN"/>
    <property type="match status" value="1"/>
</dbReference>
<feature type="signal peptide" evidence="5">
    <location>
        <begin position="1"/>
        <end position="19"/>
    </location>
</feature>
<evidence type="ECO:0000256" key="1">
    <source>
        <dbReference type="ARBA" id="ARBA00004613"/>
    </source>
</evidence>
<evidence type="ECO:0000256" key="2">
    <source>
        <dbReference type="ARBA" id="ARBA00006570"/>
    </source>
</evidence>
<evidence type="ECO:0000256" key="3">
    <source>
        <dbReference type="ARBA" id="ARBA00022525"/>
    </source>
</evidence>
<evidence type="ECO:0000256" key="4">
    <source>
        <dbReference type="ARBA" id="ARBA00023157"/>
    </source>
</evidence>
<dbReference type="SUPFAM" id="SSF57302">
    <property type="entry name" value="Snake toxin-like"/>
    <property type="match status" value="2"/>
</dbReference>
<comment type="subcellular location">
    <subcellularLocation>
        <location evidence="1">Secreted</location>
    </subcellularLocation>
</comment>
<reference evidence="8" key="1">
    <citation type="submission" date="2025-08" db="UniProtKB">
        <authorList>
            <consortium name="Ensembl"/>
        </authorList>
    </citation>
    <scope>IDENTIFICATION</scope>
</reference>
<dbReference type="Pfam" id="PF02988">
    <property type="entry name" value="PLA2_inh"/>
    <property type="match status" value="1"/>
</dbReference>
<dbReference type="PANTHER" id="PTHR20914">
    <property type="entry name" value="LY6/PLAUR DOMAIN-CONTAINING PROTEIN 8"/>
    <property type="match status" value="1"/>
</dbReference>
<dbReference type="Proteomes" id="UP000694403">
    <property type="component" value="Unplaced"/>
</dbReference>
<sequence length="224" mass="22879">MKVSLAVCILAALLATGACLQCEVCEEPGTSCTGDSDTCRNSEDSCGITLTEDTMAGAKTQRILKGCVTATQCKAGSISMNFGTAKARRMSVACCQTDNCTPEPVKVPPADTKPNGRRCPACYSLTSEQCREETIQCTGAETQCMDIAGPLKSGGRTTKIIMKGCVTESVCTQINAGSGTFLGITGDLPTHKCRAASSAAGSAPGPAGLLPAALAGLLLLTLLS</sequence>
<evidence type="ECO:0000313" key="9">
    <source>
        <dbReference type="Proteomes" id="UP000694403"/>
    </source>
</evidence>
<protein>
    <recommendedName>
        <fullName evidence="10">Phospholipase A2 inhibitor and Ly6/PLAUR domain-containing protein-like</fullName>
    </recommendedName>
</protein>
<keyword evidence="4" id="KW-1015">Disulfide bond</keyword>
<dbReference type="AlphaFoldDB" id="A0A8C3TA85"/>
<dbReference type="GO" id="GO:0004859">
    <property type="term" value="F:phospholipase inhibitor activity"/>
    <property type="evidence" value="ECO:0007669"/>
    <property type="project" value="InterPro"/>
</dbReference>
<feature type="domain" description="Phospholipase A2 inhibitor N-terminal" evidence="7">
    <location>
        <begin position="21"/>
        <end position="101"/>
    </location>
</feature>
<keyword evidence="5" id="KW-0732">Signal</keyword>
<dbReference type="GO" id="GO:0005576">
    <property type="term" value="C:extracellular region"/>
    <property type="evidence" value="ECO:0007669"/>
    <property type="project" value="UniProtKB-SubCell"/>
</dbReference>
<dbReference type="Gene3D" id="2.10.60.10">
    <property type="entry name" value="CD59"/>
    <property type="match status" value="2"/>
</dbReference>
<comment type="similarity">
    <text evidence="2">Belongs to the CNF-like-inhibitor family.</text>
</comment>
<feature type="domain" description="UPAR/Ly6" evidence="6">
    <location>
        <begin position="115"/>
        <end position="176"/>
    </location>
</feature>
<evidence type="ECO:0000259" key="7">
    <source>
        <dbReference type="Pfam" id="PF02988"/>
    </source>
</evidence>
<dbReference type="CDD" id="cd23588">
    <property type="entry name" value="TFP_LU_ECD_PLIG"/>
    <property type="match status" value="1"/>
</dbReference>
<proteinExistence type="inferred from homology"/>
<dbReference type="GO" id="GO:0030154">
    <property type="term" value="P:cell differentiation"/>
    <property type="evidence" value="ECO:0007669"/>
    <property type="project" value="UniProtKB-ARBA"/>
</dbReference>
<accession>A0A8C3TA85</accession>
<organism evidence="8 9">
    <name type="scientific">Chelydra serpentina</name>
    <name type="common">Snapping turtle</name>
    <name type="synonym">Testudo serpentina</name>
    <dbReference type="NCBI Taxonomy" id="8475"/>
    <lineage>
        <taxon>Eukaryota</taxon>
        <taxon>Metazoa</taxon>
        <taxon>Chordata</taxon>
        <taxon>Craniata</taxon>
        <taxon>Vertebrata</taxon>
        <taxon>Euteleostomi</taxon>
        <taxon>Archelosauria</taxon>
        <taxon>Testudinata</taxon>
        <taxon>Testudines</taxon>
        <taxon>Cryptodira</taxon>
        <taxon>Durocryptodira</taxon>
        <taxon>Americhelydia</taxon>
        <taxon>Chelydroidea</taxon>
        <taxon>Chelydridae</taxon>
        <taxon>Chelydra</taxon>
    </lineage>
</organism>
<dbReference type="PANTHER" id="PTHR20914:SF30">
    <property type="entry name" value="LY6_PLAUR DOMAIN CONTAINING 9"/>
    <property type="match status" value="1"/>
</dbReference>
<evidence type="ECO:0008006" key="10">
    <source>
        <dbReference type="Google" id="ProtNLM"/>
    </source>
</evidence>
<name>A0A8C3TA85_CHESE</name>
<keyword evidence="3" id="KW-0964">Secreted</keyword>
<dbReference type="InterPro" id="IPR050918">
    <property type="entry name" value="CNF-like_PLA2_Inhibitor"/>
</dbReference>
<evidence type="ECO:0000259" key="6">
    <source>
        <dbReference type="Pfam" id="PF00021"/>
    </source>
</evidence>
<feature type="chain" id="PRO_5034069563" description="Phospholipase A2 inhibitor and Ly6/PLAUR domain-containing protein-like" evidence="5">
    <location>
        <begin position="20"/>
        <end position="224"/>
    </location>
</feature>
<dbReference type="InterPro" id="IPR045860">
    <property type="entry name" value="Snake_toxin-like_sf"/>
</dbReference>
<keyword evidence="9" id="KW-1185">Reference proteome</keyword>
<dbReference type="InterPro" id="IPR004126">
    <property type="entry name" value="PLipase_A2_inh_N"/>
</dbReference>
<dbReference type="Pfam" id="PF00021">
    <property type="entry name" value="UPAR_LY6"/>
    <property type="match status" value="1"/>
</dbReference>